<dbReference type="RefSeq" id="WP_018367122.1">
    <property type="nucleotide sequence ID" value="NZ_CP104407.1"/>
</dbReference>
<keyword evidence="1" id="KW-0472">Membrane</keyword>
<feature type="transmembrane region" description="Helical" evidence="1">
    <location>
        <begin position="56"/>
        <end position="82"/>
    </location>
</feature>
<name>A0ABY9LGG3_9STRE</name>
<proteinExistence type="predicted"/>
<feature type="transmembrane region" description="Helical" evidence="1">
    <location>
        <begin position="28"/>
        <end position="44"/>
    </location>
</feature>
<dbReference type="EMBL" id="CP110509">
    <property type="protein sequence ID" value="WMB27853.1"/>
    <property type="molecule type" value="Genomic_DNA"/>
</dbReference>
<gene>
    <name evidence="2" type="ORF">N1496_07315</name>
</gene>
<evidence type="ECO:0000313" key="3">
    <source>
        <dbReference type="Proteomes" id="UP001238096"/>
    </source>
</evidence>
<accession>A0ABY9LGG3</accession>
<protein>
    <submittedName>
        <fullName evidence="2">Uncharacterized protein</fullName>
    </submittedName>
</protein>
<reference evidence="3" key="1">
    <citation type="submission" date="2022-10" db="EMBL/GenBank/DDBJ databases">
        <title>Streptococcus didelphis as causative of fatal infections in opossums (Didelphis albiventris).</title>
        <authorList>
            <person name="Breyer G.M."/>
            <person name="Da Silva M.E.R.J."/>
            <person name="Siqueira F.M."/>
        </authorList>
    </citation>
    <scope>NUCLEOTIDE SEQUENCE [LARGE SCALE GENOMIC DNA]</scope>
    <source>
        <strain evidence="3">LBVP101/21</strain>
    </source>
</reference>
<organism evidence="2 3">
    <name type="scientific">Streptococcus didelphis</name>
    <dbReference type="NCBI Taxonomy" id="102886"/>
    <lineage>
        <taxon>Bacteria</taxon>
        <taxon>Bacillati</taxon>
        <taxon>Bacillota</taxon>
        <taxon>Bacilli</taxon>
        <taxon>Lactobacillales</taxon>
        <taxon>Streptococcaceae</taxon>
        <taxon>Streptococcus</taxon>
    </lineage>
</organism>
<dbReference type="Proteomes" id="UP001238096">
    <property type="component" value="Chromosome"/>
</dbReference>
<evidence type="ECO:0000313" key="2">
    <source>
        <dbReference type="EMBL" id="WMB27853.1"/>
    </source>
</evidence>
<keyword evidence="3" id="KW-1185">Reference proteome</keyword>
<evidence type="ECO:0000256" key="1">
    <source>
        <dbReference type="SAM" id="Phobius"/>
    </source>
</evidence>
<keyword evidence="1" id="KW-1133">Transmembrane helix</keyword>
<keyword evidence="1" id="KW-0812">Transmembrane</keyword>
<sequence length="88" mass="9627">MDLVRMNSIALASGPDVSGLKQFFQGDGIYLISVICAFMVIKSWKNADWLKVGSILAIYAIVVSLFKGQQILSFVGGLLRWFGIETGL</sequence>